<feature type="domain" description="RING-type" evidence="5">
    <location>
        <begin position="107"/>
        <end position="147"/>
    </location>
</feature>
<keyword evidence="8" id="KW-1185">Reference proteome</keyword>
<feature type="domain" description="SWIM-type" evidence="6">
    <location>
        <begin position="98"/>
        <end position="135"/>
    </location>
</feature>
<name>A0A5J4YYZ4_PORPP</name>
<evidence type="ECO:0000256" key="1">
    <source>
        <dbReference type="ARBA" id="ARBA00022723"/>
    </source>
</evidence>
<dbReference type="PROSITE" id="PS50966">
    <property type="entry name" value="ZF_SWIM"/>
    <property type="match status" value="1"/>
</dbReference>
<dbReference type="GO" id="GO:0016567">
    <property type="term" value="P:protein ubiquitination"/>
    <property type="evidence" value="ECO:0007669"/>
    <property type="project" value="TreeGrafter"/>
</dbReference>
<dbReference type="Proteomes" id="UP000324585">
    <property type="component" value="Unassembled WGS sequence"/>
</dbReference>
<keyword evidence="1" id="KW-0479">Metal-binding</keyword>
<keyword evidence="2 4" id="KW-0863">Zinc-finger</keyword>
<organism evidence="7 8">
    <name type="scientific">Porphyridium purpureum</name>
    <name type="common">Red alga</name>
    <name type="synonym">Porphyridium cruentum</name>
    <dbReference type="NCBI Taxonomy" id="35688"/>
    <lineage>
        <taxon>Eukaryota</taxon>
        <taxon>Rhodophyta</taxon>
        <taxon>Bangiophyceae</taxon>
        <taxon>Porphyridiales</taxon>
        <taxon>Porphyridiaceae</taxon>
        <taxon>Porphyridium</taxon>
    </lineage>
</organism>
<dbReference type="InterPro" id="IPR001841">
    <property type="entry name" value="Znf_RING"/>
</dbReference>
<dbReference type="AlphaFoldDB" id="A0A5J4YYZ4"/>
<dbReference type="PANTHER" id="PTHR15710:SF243">
    <property type="entry name" value="E3 UBIQUITIN-PROTEIN LIGASE PRAJA-2 ISOFORM X1"/>
    <property type="match status" value="1"/>
</dbReference>
<evidence type="ECO:0000256" key="2">
    <source>
        <dbReference type="ARBA" id="ARBA00022771"/>
    </source>
</evidence>
<dbReference type="OrthoDB" id="2427at2759"/>
<evidence type="ECO:0000313" key="8">
    <source>
        <dbReference type="Proteomes" id="UP000324585"/>
    </source>
</evidence>
<dbReference type="GO" id="GO:0008270">
    <property type="term" value="F:zinc ion binding"/>
    <property type="evidence" value="ECO:0007669"/>
    <property type="project" value="UniProtKB-KW"/>
</dbReference>
<dbReference type="InterPro" id="IPR007527">
    <property type="entry name" value="Znf_SWIM"/>
</dbReference>
<dbReference type="SUPFAM" id="SSF57850">
    <property type="entry name" value="RING/U-box"/>
    <property type="match status" value="1"/>
</dbReference>
<dbReference type="GO" id="GO:0005737">
    <property type="term" value="C:cytoplasm"/>
    <property type="evidence" value="ECO:0007669"/>
    <property type="project" value="TreeGrafter"/>
</dbReference>
<protein>
    <submittedName>
        <fullName evidence="7">E3 ubiquitin-protein ligase</fullName>
    </submittedName>
</protein>
<evidence type="ECO:0000259" key="5">
    <source>
        <dbReference type="PROSITE" id="PS50089"/>
    </source>
</evidence>
<comment type="caution">
    <text evidence="7">The sequence shown here is derived from an EMBL/GenBank/DDBJ whole genome shotgun (WGS) entry which is preliminary data.</text>
</comment>
<gene>
    <name evidence="7" type="ORF">FVE85_0067</name>
</gene>
<dbReference type="OMA" id="CTCELAQ"/>
<evidence type="ECO:0000313" key="7">
    <source>
        <dbReference type="EMBL" id="KAA8496338.1"/>
    </source>
</evidence>
<dbReference type="InterPro" id="IPR013083">
    <property type="entry name" value="Znf_RING/FYVE/PHD"/>
</dbReference>
<dbReference type="Gene3D" id="3.30.40.10">
    <property type="entry name" value="Zinc/RING finger domain, C3HC4 (zinc finger)"/>
    <property type="match status" value="1"/>
</dbReference>
<evidence type="ECO:0000256" key="4">
    <source>
        <dbReference type="PROSITE-ProRule" id="PRU00175"/>
    </source>
</evidence>
<evidence type="ECO:0000259" key="6">
    <source>
        <dbReference type="PROSITE" id="PS50966"/>
    </source>
</evidence>
<proteinExistence type="predicted"/>
<dbReference type="PROSITE" id="PS50089">
    <property type="entry name" value="ZF_RING_2"/>
    <property type="match status" value="1"/>
</dbReference>
<accession>A0A5J4YYZ4</accession>
<keyword evidence="3" id="KW-0862">Zinc</keyword>
<dbReference type="Pfam" id="PF13639">
    <property type="entry name" value="zf-RING_2"/>
    <property type="match status" value="1"/>
</dbReference>
<evidence type="ECO:0000256" key="3">
    <source>
        <dbReference type="ARBA" id="ARBA00022833"/>
    </source>
</evidence>
<reference evidence="8" key="1">
    <citation type="journal article" date="2019" name="Nat. Commun.">
        <title>Expansion of phycobilisome linker gene families in mesophilic red algae.</title>
        <authorList>
            <person name="Lee J."/>
            <person name="Kim D."/>
            <person name="Bhattacharya D."/>
            <person name="Yoon H.S."/>
        </authorList>
    </citation>
    <scope>NUCLEOTIDE SEQUENCE [LARGE SCALE GENOMIC DNA]</scope>
    <source>
        <strain evidence="8">CCMP 1328</strain>
    </source>
</reference>
<dbReference type="EMBL" id="VRMN01000002">
    <property type="protein sequence ID" value="KAA8496338.1"/>
    <property type="molecule type" value="Genomic_DNA"/>
</dbReference>
<sequence length="179" mass="19412">MMASYFDDHDVADVAMGSGSRPGSAGEQAGAAANQLAEFFALLGSSSDDASIRARTVTLLAELAQLAGTHVNLAETLSNPPAAESAIAELPRLAPAELRVVAPAETCPVCTCELAQQDCLKMPCAHLFHAECLMAWLHRHNSCPCCRRELRTDDIQYENKKRERARQQAAKAMYDSMYN</sequence>
<dbReference type="PANTHER" id="PTHR15710">
    <property type="entry name" value="E3 UBIQUITIN-PROTEIN LIGASE PRAJA"/>
    <property type="match status" value="1"/>
</dbReference>
<dbReference type="GO" id="GO:0061630">
    <property type="term" value="F:ubiquitin protein ligase activity"/>
    <property type="evidence" value="ECO:0007669"/>
    <property type="project" value="TreeGrafter"/>
</dbReference>